<feature type="domain" description="HTH cro/C1-type" evidence="1">
    <location>
        <begin position="18"/>
        <end position="72"/>
    </location>
</feature>
<dbReference type="Pfam" id="PF19054">
    <property type="entry name" value="DUF5753"/>
    <property type="match status" value="1"/>
</dbReference>
<accession>A0ABP5TYQ2</accession>
<dbReference type="SMART" id="SM00530">
    <property type="entry name" value="HTH_XRE"/>
    <property type="match status" value="1"/>
</dbReference>
<comment type="caution">
    <text evidence="2">The sequence shown here is derived from an EMBL/GenBank/DDBJ whole genome shotgun (WGS) entry which is preliminary data.</text>
</comment>
<organism evidence="2 3">
    <name type="scientific">Streptomyces cuspidosporus</name>
    <dbReference type="NCBI Taxonomy" id="66882"/>
    <lineage>
        <taxon>Bacteria</taxon>
        <taxon>Bacillati</taxon>
        <taxon>Actinomycetota</taxon>
        <taxon>Actinomycetes</taxon>
        <taxon>Kitasatosporales</taxon>
        <taxon>Streptomycetaceae</taxon>
        <taxon>Streptomyces</taxon>
    </lineage>
</organism>
<dbReference type="SUPFAM" id="SSF47413">
    <property type="entry name" value="lambda repressor-like DNA-binding domains"/>
    <property type="match status" value="1"/>
</dbReference>
<protein>
    <submittedName>
        <fullName evidence="2">Helix-turn-helix transcriptional regulator</fullName>
    </submittedName>
</protein>
<dbReference type="InterPro" id="IPR043917">
    <property type="entry name" value="DUF5753"/>
</dbReference>
<dbReference type="RefSeq" id="WP_346177628.1">
    <property type="nucleotide sequence ID" value="NZ_BAAASD010000034.1"/>
</dbReference>
<name>A0ABP5TYQ2_9ACTN</name>
<gene>
    <name evidence="2" type="ORF">GCM10010246_61700</name>
</gene>
<dbReference type="Proteomes" id="UP001500253">
    <property type="component" value="Unassembled WGS sequence"/>
</dbReference>
<evidence type="ECO:0000313" key="3">
    <source>
        <dbReference type="Proteomes" id="UP001500253"/>
    </source>
</evidence>
<dbReference type="CDD" id="cd00093">
    <property type="entry name" value="HTH_XRE"/>
    <property type="match status" value="1"/>
</dbReference>
<dbReference type="InterPro" id="IPR001387">
    <property type="entry name" value="Cro/C1-type_HTH"/>
</dbReference>
<dbReference type="EMBL" id="BAAASD010000034">
    <property type="protein sequence ID" value="GAA2362341.1"/>
    <property type="molecule type" value="Genomic_DNA"/>
</dbReference>
<reference evidence="3" key="1">
    <citation type="journal article" date="2019" name="Int. J. Syst. Evol. Microbiol.">
        <title>The Global Catalogue of Microorganisms (GCM) 10K type strain sequencing project: providing services to taxonomists for standard genome sequencing and annotation.</title>
        <authorList>
            <consortium name="The Broad Institute Genomics Platform"/>
            <consortium name="The Broad Institute Genome Sequencing Center for Infectious Disease"/>
            <person name="Wu L."/>
            <person name="Ma J."/>
        </authorList>
    </citation>
    <scope>NUCLEOTIDE SEQUENCE [LARGE SCALE GENOMIC DNA]</scope>
    <source>
        <strain evidence="3">JCM 4316</strain>
    </source>
</reference>
<dbReference type="Pfam" id="PF13560">
    <property type="entry name" value="HTH_31"/>
    <property type="match status" value="1"/>
</dbReference>
<evidence type="ECO:0000259" key="1">
    <source>
        <dbReference type="PROSITE" id="PS50943"/>
    </source>
</evidence>
<proteinExistence type="predicted"/>
<dbReference type="PROSITE" id="PS50943">
    <property type="entry name" value="HTH_CROC1"/>
    <property type="match status" value="1"/>
</dbReference>
<keyword evidence="3" id="KW-1185">Reference proteome</keyword>
<dbReference type="Gene3D" id="1.10.260.40">
    <property type="entry name" value="lambda repressor-like DNA-binding domains"/>
    <property type="match status" value="1"/>
</dbReference>
<evidence type="ECO:0000313" key="2">
    <source>
        <dbReference type="EMBL" id="GAA2362341.1"/>
    </source>
</evidence>
<sequence>MAPRSTPTSRQRRLAAELRRMREQAGVSIQQAATMLGADRTMVSNIEAARTGLSEERVRQLACNYGCADDALISALASLTGGRRNQDWWVEYRGKLPDGFLDISEIEHHATRIRTAQTVHLPGLLQTEEHARALFDLVVPKLPRLEVELRVAHRQGRQGIFERKDPTPYVGIIHEAALRMQFGGPDVARTQLEYLADAADRDNITLLVIPFSVGSFPGAGQSILYAHGPVPQLDTVQLDTAYGPHFVDAPTPLTNYRALLDLMEESALCPDESQKLIRSIARDT</sequence>
<dbReference type="InterPro" id="IPR010982">
    <property type="entry name" value="Lambda_DNA-bd_dom_sf"/>
</dbReference>